<dbReference type="GeneID" id="80535531"/>
<dbReference type="RefSeq" id="YP_010797577.1">
    <property type="nucleotide sequence ID" value="NC_076208.1"/>
</dbReference>
<sequence>MRSKLFGSTIRVNFYGSGKKLPNYVTIHQIIRHQIHQKLGNDPGFYNFVIRTWELLGPAIFIGNKLNIDEPLYDIKKLWTKGLVDCEDNRIQKDYYNFETIFPLEYEKGNLICHIELMIEGVLIDFDAPKRLVGSDDCPIPKKIRIIE</sequence>
<name>A0A2K9YNH9_9RHAB</name>
<dbReference type="EMBL" id="MF615270">
    <property type="protein sequence ID" value="AUW34403.1"/>
    <property type="molecule type" value="Viral_cRNA"/>
</dbReference>
<organism evidence="1">
    <name type="scientific">New Kent County virus</name>
    <dbReference type="NCBI Taxonomy" id="2079603"/>
    <lineage>
        <taxon>Viruses</taxon>
        <taxon>Riboviria</taxon>
        <taxon>Orthornavirae</taxon>
        <taxon>Negarnaviricota</taxon>
        <taxon>Haploviricotina</taxon>
        <taxon>Monjiviricetes</taxon>
        <taxon>Mononegavirales</taxon>
        <taxon>Rhabdoviridae</taxon>
        <taxon>Alpharhabdovirinae</taxon>
        <taxon>Ephemerovirus</taxon>
        <taxon>Ephemerovirus kent</taxon>
    </lineage>
</organism>
<accession>A0A2K9YNH9</accession>
<dbReference type="KEGG" id="vg:80535531"/>
<evidence type="ECO:0000313" key="1">
    <source>
        <dbReference type="EMBL" id="AUW34403.1"/>
    </source>
</evidence>
<dbReference type="Proteomes" id="UP000678011">
    <property type="component" value="Segment"/>
</dbReference>
<proteinExistence type="predicted"/>
<protein>
    <submittedName>
        <fullName evidence="1">Beta</fullName>
    </submittedName>
</protein>
<keyword evidence="2" id="KW-1185">Reference proteome</keyword>
<evidence type="ECO:0000313" key="2">
    <source>
        <dbReference type="Proteomes" id="UP000678011"/>
    </source>
</evidence>
<reference evidence="1" key="1">
    <citation type="submission" date="2017-08" db="EMBL/GenBank/DDBJ databases">
        <title>Virome of ticks in the Northeast.</title>
        <authorList>
            <person name="Tokarz R."/>
            <person name="Tagliafierro T."/>
            <person name="Sameroff S."/>
            <person name="Lipkin W.I."/>
        </authorList>
    </citation>
    <scope>NUCLEOTIDE SEQUENCE</scope>
    <source>
        <strain evidence="1">RTS126</strain>
    </source>
</reference>